<gene>
    <name evidence="1" type="ORF">LTS18_005397</name>
</gene>
<feature type="non-terminal residue" evidence="1">
    <location>
        <position position="109"/>
    </location>
</feature>
<name>A0ACC3D526_9PEZI</name>
<organism evidence="1 2">
    <name type="scientific">Coniosporium uncinatum</name>
    <dbReference type="NCBI Taxonomy" id="93489"/>
    <lineage>
        <taxon>Eukaryota</taxon>
        <taxon>Fungi</taxon>
        <taxon>Dikarya</taxon>
        <taxon>Ascomycota</taxon>
        <taxon>Pezizomycotina</taxon>
        <taxon>Dothideomycetes</taxon>
        <taxon>Dothideomycetes incertae sedis</taxon>
        <taxon>Coniosporium</taxon>
    </lineage>
</organism>
<comment type="caution">
    <text evidence="1">The sequence shown here is derived from an EMBL/GenBank/DDBJ whole genome shotgun (WGS) entry which is preliminary data.</text>
</comment>
<protein>
    <submittedName>
        <fullName evidence="1">Uncharacterized protein</fullName>
    </submittedName>
</protein>
<keyword evidence="2" id="KW-1185">Reference proteome</keyword>
<sequence length="109" mass="11394">MTIPFLSPCMCDASVISDWVYVIGSVAGFNQLSAPPAFPTSAPAVSSSASPISSSATAPKSAPPRIMISSIYQYIAVLESIPVLFFLPASIPIHPIPFRTLVELVQASG</sequence>
<accession>A0ACC3D526</accession>
<dbReference type="Proteomes" id="UP001186974">
    <property type="component" value="Unassembled WGS sequence"/>
</dbReference>
<evidence type="ECO:0000313" key="2">
    <source>
        <dbReference type="Proteomes" id="UP001186974"/>
    </source>
</evidence>
<dbReference type="EMBL" id="JAWDJW010007614">
    <property type="protein sequence ID" value="KAK3061804.1"/>
    <property type="molecule type" value="Genomic_DNA"/>
</dbReference>
<evidence type="ECO:0000313" key="1">
    <source>
        <dbReference type="EMBL" id="KAK3061804.1"/>
    </source>
</evidence>
<proteinExistence type="predicted"/>
<reference evidence="1" key="1">
    <citation type="submission" date="2024-09" db="EMBL/GenBank/DDBJ databases">
        <title>Black Yeasts Isolated from many extreme environments.</title>
        <authorList>
            <person name="Coleine C."/>
            <person name="Stajich J.E."/>
            <person name="Selbmann L."/>
        </authorList>
    </citation>
    <scope>NUCLEOTIDE SEQUENCE</scope>
    <source>
        <strain evidence="1">CCFEE 5737</strain>
    </source>
</reference>